<dbReference type="Gene3D" id="2.40.10.10">
    <property type="entry name" value="Trypsin-like serine proteases"/>
    <property type="match status" value="2"/>
</dbReference>
<dbReference type="RefSeq" id="WP_136562159.1">
    <property type="nucleotide sequence ID" value="NZ_BAABLS010000010.1"/>
</dbReference>
<dbReference type="EMBL" id="STGW01000003">
    <property type="protein sequence ID" value="THV16064.1"/>
    <property type="molecule type" value="Genomic_DNA"/>
</dbReference>
<dbReference type="Proteomes" id="UP000307087">
    <property type="component" value="Unassembled WGS sequence"/>
</dbReference>
<dbReference type="GO" id="GO:0006508">
    <property type="term" value="P:proteolysis"/>
    <property type="evidence" value="ECO:0007669"/>
    <property type="project" value="UniProtKB-KW"/>
</dbReference>
<gene>
    <name evidence="5" type="ORF">E9934_06935</name>
</gene>
<dbReference type="OrthoDB" id="73775at2"/>
<proteinExistence type="inferred from homology"/>
<dbReference type="GO" id="GO:0004252">
    <property type="term" value="F:serine-type endopeptidase activity"/>
    <property type="evidence" value="ECO:0007669"/>
    <property type="project" value="InterPro"/>
</dbReference>
<name>A0A4S8NM20_9ACTN</name>
<keyword evidence="2 5" id="KW-0645">Protease</keyword>
<feature type="compositionally biased region" description="Low complexity" evidence="4">
    <location>
        <begin position="57"/>
        <end position="69"/>
    </location>
</feature>
<dbReference type="AlphaFoldDB" id="A0A4S8NM20"/>
<dbReference type="InterPro" id="IPR001940">
    <property type="entry name" value="Peptidase_S1C"/>
</dbReference>
<protein>
    <submittedName>
        <fullName evidence="5">Trypsin-like serine protease</fullName>
    </submittedName>
</protein>
<keyword evidence="6" id="KW-1185">Reference proteome</keyword>
<sequence length="302" mass="29661">MSTIPPPPSFPPPAPAQPLRRPRRLLAGAALATLLAGGSLATGAAIGLHWQRDVPPSSVAAEEAPSVVADPPSYAGPPSLDGRRAPFAADGGTGTSSSADATAEESAGLVLISSTLTNGTAAGTGILLSSDGTVVTNHHVVEGATDLEVTIASTGETFTARYVGGSTATDVAVLELEDASGLTPAAISSDDAGLGDAVTALGDAGGDGGSLTASPGTVTAVDQDVTVSNTDGTSTTLQDLIQLQAVVVPGDSGGAVLDSDGEVVGMNVAASSDSRNAVGYAIPFDTVLAVADQVRRHQGEGW</sequence>
<dbReference type="PANTHER" id="PTHR43343:SF3">
    <property type="entry name" value="PROTEASE DO-LIKE 8, CHLOROPLASTIC"/>
    <property type="match status" value="1"/>
</dbReference>
<dbReference type="InterPro" id="IPR043504">
    <property type="entry name" value="Peptidase_S1_PA_chymotrypsin"/>
</dbReference>
<accession>A0A4S8NM20</accession>
<comment type="caution">
    <text evidence="5">The sequence shown here is derived from an EMBL/GenBank/DDBJ whole genome shotgun (WGS) entry which is preliminary data.</text>
</comment>
<feature type="region of interest" description="Disordered" evidence="4">
    <location>
        <begin position="57"/>
        <end position="101"/>
    </location>
</feature>
<evidence type="ECO:0000256" key="3">
    <source>
        <dbReference type="ARBA" id="ARBA00022801"/>
    </source>
</evidence>
<organism evidence="5 6">
    <name type="scientific">Nocardioides caeni</name>
    <dbReference type="NCBI Taxonomy" id="574700"/>
    <lineage>
        <taxon>Bacteria</taxon>
        <taxon>Bacillati</taxon>
        <taxon>Actinomycetota</taxon>
        <taxon>Actinomycetes</taxon>
        <taxon>Propionibacteriales</taxon>
        <taxon>Nocardioidaceae</taxon>
        <taxon>Nocardioides</taxon>
    </lineage>
</organism>
<dbReference type="PRINTS" id="PR00834">
    <property type="entry name" value="PROTEASES2C"/>
</dbReference>
<comment type="similarity">
    <text evidence="1">Belongs to the peptidase S1C family.</text>
</comment>
<dbReference type="Pfam" id="PF13365">
    <property type="entry name" value="Trypsin_2"/>
    <property type="match status" value="1"/>
</dbReference>
<evidence type="ECO:0000313" key="5">
    <source>
        <dbReference type="EMBL" id="THV16064.1"/>
    </source>
</evidence>
<evidence type="ECO:0000256" key="4">
    <source>
        <dbReference type="SAM" id="MobiDB-lite"/>
    </source>
</evidence>
<dbReference type="InterPro" id="IPR009003">
    <property type="entry name" value="Peptidase_S1_PA"/>
</dbReference>
<dbReference type="SUPFAM" id="SSF50494">
    <property type="entry name" value="Trypsin-like serine proteases"/>
    <property type="match status" value="1"/>
</dbReference>
<evidence type="ECO:0000256" key="1">
    <source>
        <dbReference type="ARBA" id="ARBA00010541"/>
    </source>
</evidence>
<keyword evidence="3" id="KW-0378">Hydrolase</keyword>
<dbReference type="PANTHER" id="PTHR43343">
    <property type="entry name" value="PEPTIDASE S12"/>
    <property type="match status" value="1"/>
</dbReference>
<evidence type="ECO:0000313" key="6">
    <source>
        <dbReference type="Proteomes" id="UP000307087"/>
    </source>
</evidence>
<reference evidence="5 6" key="1">
    <citation type="journal article" date="2009" name="Int. J. Syst. Evol. Microbiol.">
        <title>Nocardioides caeni sp. nov., isolated from wastewater.</title>
        <authorList>
            <person name="Yoon J.H."/>
            <person name="Kang S.J."/>
            <person name="Park S."/>
            <person name="Kim W."/>
            <person name="Oh T.K."/>
        </authorList>
    </citation>
    <scope>NUCLEOTIDE SEQUENCE [LARGE SCALE GENOMIC DNA]</scope>
    <source>
        <strain evidence="5 6">DSM 23134</strain>
    </source>
</reference>
<evidence type="ECO:0000256" key="2">
    <source>
        <dbReference type="ARBA" id="ARBA00022670"/>
    </source>
</evidence>
<dbReference type="InterPro" id="IPR051201">
    <property type="entry name" value="Chloro_Bact_Ser_Proteases"/>
</dbReference>